<dbReference type="PANTHER" id="PTHR30033:SF1">
    <property type="entry name" value="FLAGELLAR HOOK-ASSOCIATED PROTEIN 1"/>
    <property type="match status" value="1"/>
</dbReference>
<organism evidence="10 11">
    <name type="scientific">Hydrogenovibrio thermophilus</name>
    <dbReference type="NCBI Taxonomy" id="265883"/>
    <lineage>
        <taxon>Bacteria</taxon>
        <taxon>Pseudomonadati</taxon>
        <taxon>Pseudomonadota</taxon>
        <taxon>Gammaproteobacteria</taxon>
        <taxon>Thiotrichales</taxon>
        <taxon>Piscirickettsiaceae</taxon>
        <taxon>Hydrogenovibrio</taxon>
    </lineage>
</organism>
<evidence type="ECO:0000259" key="8">
    <source>
        <dbReference type="Pfam" id="PF06429"/>
    </source>
</evidence>
<evidence type="ECO:0000259" key="9">
    <source>
        <dbReference type="Pfam" id="PF22638"/>
    </source>
</evidence>
<dbReference type="InterPro" id="IPR002371">
    <property type="entry name" value="FlgK"/>
</dbReference>
<dbReference type="GO" id="GO:0005576">
    <property type="term" value="C:extracellular region"/>
    <property type="evidence" value="ECO:0007669"/>
    <property type="project" value="UniProtKB-SubCell"/>
</dbReference>
<dbReference type="Proteomes" id="UP000285478">
    <property type="component" value="Chromosome"/>
</dbReference>
<sequence length="612" mass="66022">MADLLSIGASAANTFKNAIDVTSHNVANVSTEGYSRQRAEISSNATNSLTTAFNGGGSSVDTIERIYASYIQTQLVNSNSLKSRYDEQLSLAQQVEGVIASNDEGVQDFMQRIFDSFQELADNPTSSTTQQVVLDESVNMESLLGNMTNVLNETNEQVNKQLSNTVNEVNTRLEAIHKINEQVANLINTNAQPPNDLLDQRDQAILELSQYMDIKTYPQDDGKINVSTGDGRLPLISDRTLTKLDAGLSEYTHDNRFEVYMNINGERRVISDNINGGELGAVLDFRENMLDKSMNELGVVLNGMTASLNWQHYQGYDEDGNAGGNLYAPLDTNALASSKNTGTEDGTNILVNFTPDIAALPGYNGQPPYNPGTQPATYGDKETFLDTAFTAIGEFKAREYEVRVNGAGDFDVYDASDVGSGPLATVPFGTNTEIDGLNFDFSGVGAGTVTEGDKFIVKPHQAMLENFETVLTDSGQLATRGQSPIDTGAAGLDDEVPAPAAEGDNTNMANMASLQNKNLLYSDVTGTPSETLLGGYSMMATNVGTYVSSTEIQATAQSNVYDQMVSRRESLSGVNLDEEAANLLRFQQAYQASAQILQTAQSIFQTLMNAIG</sequence>
<dbReference type="RefSeq" id="WP_128385020.1">
    <property type="nucleotide sequence ID" value="NZ_CP035033.1"/>
</dbReference>
<feature type="domain" description="Flagellar basal body rod protein N-terminal" evidence="7">
    <location>
        <begin position="6"/>
        <end position="34"/>
    </location>
</feature>
<gene>
    <name evidence="10" type="primary">flgK</name>
    <name evidence="10" type="ORF">EPV75_07865</name>
</gene>
<evidence type="ECO:0000256" key="1">
    <source>
        <dbReference type="ARBA" id="ARBA00004365"/>
    </source>
</evidence>
<keyword evidence="10" id="KW-0282">Flagellum</keyword>
<accession>A0A410H3U2</accession>
<evidence type="ECO:0000313" key="10">
    <source>
        <dbReference type="EMBL" id="QAB15589.1"/>
    </source>
</evidence>
<keyword evidence="10" id="KW-0969">Cilium</keyword>
<dbReference type="NCBIfam" id="TIGR02492">
    <property type="entry name" value="flgK_ends"/>
    <property type="match status" value="1"/>
</dbReference>
<comment type="subcellular location">
    <subcellularLocation>
        <location evidence="1">Bacterial flagellum</location>
    </subcellularLocation>
    <subcellularLocation>
        <location evidence="2">Secreted</location>
    </subcellularLocation>
</comment>
<keyword evidence="6" id="KW-0975">Bacterial flagellum</keyword>
<dbReference type="AlphaFoldDB" id="A0A410H3U2"/>
<keyword evidence="5" id="KW-0964">Secreted</keyword>
<evidence type="ECO:0000256" key="3">
    <source>
        <dbReference type="ARBA" id="ARBA00009677"/>
    </source>
</evidence>
<dbReference type="PRINTS" id="PR01005">
    <property type="entry name" value="FLGHOOKAP1"/>
</dbReference>
<dbReference type="GO" id="GO:0009424">
    <property type="term" value="C:bacterial-type flagellum hook"/>
    <property type="evidence" value="ECO:0007669"/>
    <property type="project" value="InterPro"/>
</dbReference>
<dbReference type="SUPFAM" id="SSF64518">
    <property type="entry name" value="Phase 1 flagellin"/>
    <property type="match status" value="1"/>
</dbReference>
<dbReference type="Pfam" id="PF00460">
    <property type="entry name" value="Flg_bb_rod"/>
    <property type="match status" value="1"/>
</dbReference>
<feature type="domain" description="Flagellar hook-associated protein FlgK helical" evidence="9">
    <location>
        <begin position="93"/>
        <end position="327"/>
    </location>
</feature>
<evidence type="ECO:0000256" key="2">
    <source>
        <dbReference type="ARBA" id="ARBA00004613"/>
    </source>
</evidence>
<dbReference type="Pfam" id="PF06429">
    <property type="entry name" value="Flg_bbr_C"/>
    <property type="match status" value="1"/>
</dbReference>
<evidence type="ECO:0000256" key="4">
    <source>
        <dbReference type="ARBA" id="ARBA00016244"/>
    </source>
</evidence>
<dbReference type="InterPro" id="IPR053927">
    <property type="entry name" value="FlgK_helical"/>
</dbReference>
<dbReference type="InterPro" id="IPR001444">
    <property type="entry name" value="Flag_bb_rod_N"/>
</dbReference>
<dbReference type="InterPro" id="IPR010930">
    <property type="entry name" value="Flg_bb/hook_C_dom"/>
</dbReference>
<evidence type="ECO:0000313" key="11">
    <source>
        <dbReference type="Proteomes" id="UP000285478"/>
    </source>
</evidence>
<dbReference type="PANTHER" id="PTHR30033">
    <property type="entry name" value="FLAGELLAR HOOK-ASSOCIATED PROTEIN 1"/>
    <property type="match status" value="1"/>
</dbReference>
<dbReference type="EMBL" id="CP035033">
    <property type="protein sequence ID" value="QAB15589.1"/>
    <property type="molecule type" value="Genomic_DNA"/>
</dbReference>
<evidence type="ECO:0000256" key="6">
    <source>
        <dbReference type="ARBA" id="ARBA00023143"/>
    </source>
</evidence>
<protein>
    <recommendedName>
        <fullName evidence="4">Flagellar hook-associated protein 1</fullName>
    </recommendedName>
</protein>
<evidence type="ECO:0000259" key="7">
    <source>
        <dbReference type="Pfam" id="PF00460"/>
    </source>
</evidence>
<keyword evidence="11" id="KW-1185">Reference proteome</keyword>
<name>A0A410H3U2_9GAMM</name>
<dbReference type="GO" id="GO:0044780">
    <property type="term" value="P:bacterial-type flagellum assembly"/>
    <property type="evidence" value="ECO:0007669"/>
    <property type="project" value="InterPro"/>
</dbReference>
<dbReference type="Pfam" id="PF22638">
    <property type="entry name" value="FlgK_D1"/>
    <property type="match status" value="1"/>
</dbReference>
<evidence type="ECO:0000256" key="5">
    <source>
        <dbReference type="ARBA" id="ARBA00022525"/>
    </source>
</evidence>
<comment type="similarity">
    <text evidence="3">Belongs to the flagella basal body rod proteins family.</text>
</comment>
<reference evidence="10 11" key="1">
    <citation type="journal article" date="2018" name="Environ. Microbiol.">
        <title>Genomes of ubiquitous marine and hypersaline Hydrogenovibrio, Thiomicrorhabdus and Thiomicrospira spp. encode a diversity of mechanisms to sustain chemolithoautotrophy in heterogeneous environments.</title>
        <authorList>
            <person name="Scott K.M."/>
            <person name="Williams J."/>
            <person name="Porter C.M.B."/>
            <person name="Russel S."/>
            <person name="Harmer T.L."/>
            <person name="Paul J.H."/>
            <person name="Antonen K.M."/>
            <person name="Bridges M.K."/>
            <person name="Camper G.J."/>
            <person name="Campla C.K."/>
            <person name="Casella L.G."/>
            <person name="Chase E."/>
            <person name="Conrad J.W."/>
            <person name="Cruz M.C."/>
            <person name="Dunlap D.S."/>
            <person name="Duran L."/>
            <person name="Fahsbender E.M."/>
            <person name="Goldsmith D.B."/>
            <person name="Keeley R.F."/>
            <person name="Kondoff M.R."/>
            <person name="Kussy B.I."/>
            <person name="Lane M.K."/>
            <person name="Lawler S."/>
            <person name="Leigh B.A."/>
            <person name="Lewis C."/>
            <person name="Lostal L.M."/>
            <person name="Marking D."/>
            <person name="Mancera P.A."/>
            <person name="McClenthan E.C."/>
            <person name="McIntyre E.A."/>
            <person name="Mine J.A."/>
            <person name="Modi S."/>
            <person name="Moore B.D."/>
            <person name="Morgan W.A."/>
            <person name="Nelson K.M."/>
            <person name="Nguyen K.N."/>
            <person name="Ogburn N."/>
            <person name="Parrino D.G."/>
            <person name="Pedapudi A.D."/>
            <person name="Pelham R.P."/>
            <person name="Preece A.M."/>
            <person name="Rampersad E.A."/>
            <person name="Richardson J.C."/>
            <person name="Rodgers C.M."/>
            <person name="Schaffer B.L."/>
            <person name="Sheridan N.E."/>
            <person name="Solone M.R."/>
            <person name="Staley Z.R."/>
            <person name="Tabuchi M."/>
            <person name="Waide R.J."/>
            <person name="Wanjugi P.W."/>
            <person name="Young S."/>
            <person name="Clum A."/>
            <person name="Daum C."/>
            <person name="Huntemann M."/>
            <person name="Ivanova N."/>
            <person name="Kyrpides N."/>
            <person name="Mikhailova N."/>
            <person name="Palaniappan K."/>
            <person name="Pillay M."/>
            <person name="Reddy T.B.K."/>
            <person name="Shapiro N."/>
            <person name="Stamatis D."/>
            <person name="Varghese N."/>
            <person name="Woyke T."/>
            <person name="Boden R."/>
            <person name="Freyermuth S.K."/>
            <person name="Kerfeld C.A."/>
        </authorList>
    </citation>
    <scope>NUCLEOTIDE SEQUENCE [LARGE SCALE GENOMIC DNA]</scope>
    <source>
        <strain evidence="10 11">JR-2</strain>
    </source>
</reference>
<dbReference type="GO" id="GO:0005198">
    <property type="term" value="F:structural molecule activity"/>
    <property type="evidence" value="ECO:0007669"/>
    <property type="project" value="InterPro"/>
</dbReference>
<dbReference type="KEGG" id="htr:EPV75_07865"/>
<keyword evidence="10" id="KW-0966">Cell projection</keyword>
<feature type="domain" description="Flagellar basal-body/hook protein C-terminal" evidence="8">
    <location>
        <begin position="572"/>
        <end position="609"/>
    </location>
</feature>
<proteinExistence type="inferred from homology"/>